<evidence type="ECO:0000256" key="1">
    <source>
        <dbReference type="SAM" id="MobiDB-lite"/>
    </source>
</evidence>
<dbReference type="EMBL" id="FOFD01000004">
    <property type="protein sequence ID" value="SER22106.1"/>
    <property type="molecule type" value="Genomic_DNA"/>
</dbReference>
<organism evidence="2 3">
    <name type="scientific">Natrinema salaciae</name>
    <dbReference type="NCBI Taxonomy" id="1186196"/>
    <lineage>
        <taxon>Archaea</taxon>
        <taxon>Methanobacteriati</taxon>
        <taxon>Methanobacteriota</taxon>
        <taxon>Stenosarchaea group</taxon>
        <taxon>Halobacteria</taxon>
        <taxon>Halobacteriales</taxon>
        <taxon>Natrialbaceae</taxon>
        <taxon>Natrinema</taxon>
    </lineage>
</organism>
<name>A0A1H9MEH7_9EURY</name>
<sequence>MGDALSQSADGLVGRPFHERVAIEKSAEYGSNRNPVRKVPLPGPGNVRGT</sequence>
<feature type="region of interest" description="Disordered" evidence="1">
    <location>
        <begin position="24"/>
        <end position="50"/>
    </location>
</feature>
<reference evidence="3" key="1">
    <citation type="submission" date="2016-10" db="EMBL/GenBank/DDBJ databases">
        <authorList>
            <person name="Varghese N."/>
            <person name="Submissions S."/>
        </authorList>
    </citation>
    <scope>NUCLEOTIDE SEQUENCE [LARGE SCALE GENOMIC DNA]</scope>
    <source>
        <strain evidence="3">DSM 25055</strain>
    </source>
</reference>
<gene>
    <name evidence="2" type="ORF">SAMN04489841_3331</name>
</gene>
<proteinExistence type="predicted"/>
<keyword evidence="3" id="KW-1185">Reference proteome</keyword>
<dbReference type="STRING" id="1186196.SAMN04489841_3331"/>
<dbReference type="AlphaFoldDB" id="A0A1H9MEH7"/>
<protein>
    <submittedName>
        <fullName evidence="2">Uncharacterized protein</fullName>
    </submittedName>
</protein>
<evidence type="ECO:0000313" key="2">
    <source>
        <dbReference type="EMBL" id="SER22106.1"/>
    </source>
</evidence>
<dbReference type="Proteomes" id="UP000199114">
    <property type="component" value="Unassembled WGS sequence"/>
</dbReference>
<evidence type="ECO:0000313" key="3">
    <source>
        <dbReference type="Proteomes" id="UP000199114"/>
    </source>
</evidence>
<accession>A0A1H9MEH7</accession>